<evidence type="ECO:0000313" key="1">
    <source>
        <dbReference type="EMBL" id="KAH6623693.1"/>
    </source>
</evidence>
<name>A0ACB7P3X0_9PEZI</name>
<organism evidence="1 2">
    <name type="scientific">Chaetomium tenue</name>
    <dbReference type="NCBI Taxonomy" id="1854479"/>
    <lineage>
        <taxon>Eukaryota</taxon>
        <taxon>Fungi</taxon>
        <taxon>Dikarya</taxon>
        <taxon>Ascomycota</taxon>
        <taxon>Pezizomycotina</taxon>
        <taxon>Sordariomycetes</taxon>
        <taxon>Sordariomycetidae</taxon>
        <taxon>Sordariales</taxon>
        <taxon>Chaetomiaceae</taxon>
        <taxon>Chaetomium</taxon>
    </lineage>
</organism>
<dbReference type="EMBL" id="JAGIZQ010000006">
    <property type="protein sequence ID" value="KAH6623693.1"/>
    <property type="molecule type" value="Genomic_DNA"/>
</dbReference>
<protein>
    <submittedName>
        <fullName evidence="1">Uncharacterized protein</fullName>
    </submittedName>
</protein>
<sequence length="338" mass="35832">MPKMAMPNAETAILGALAGIGAGVVLVFLYSTAQFLSFHFITPSQPLKKYKRANTDAYALITGASAGIGFGIANALLDQGFGVILLGHLPDELESAALTLRALHLSRPATLVRTLPLDARTATPEEMQTALATLSPLTITILINNVGGNPIAIPPFRTHATYTPADVDAVINQNARFMARLTALLLPTLSAPTAGSHERSLIVSLSSAAHIGLPWLVMYGATKAFNRAFGAGLARELATDPATAHVDSVVVTPGEVRSQGNCRGVPRGAPSAERFGWDVVRKVDGAVSRGWREMHAHWWHGVEAVLAGIAPEGALTQGVTEQVAAKKEAWNGFWEKNR</sequence>
<dbReference type="Proteomes" id="UP000724584">
    <property type="component" value="Unassembled WGS sequence"/>
</dbReference>
<accession>A0ACB7P3X0</accession>
<comment type="caution">
    <text evidence="1">The sequence shown here is derived from an EMBL/GenBank/DDBJ whole genome shotgun (WGS) entry which is preliminary data.</text>
</comment>
<evidence type="ECO:0000313" key="2">
    <source>
        <dbReference type="Proteomes" id="UP000724584"/>
    </source>
</evidence>
<proteinExistence type="predicted"/>
<keyword evidence="2" id="KW-1185">Reference proteome</keyword>
<gene>
    <name evidence="1" type="ORF">F5144DRAFT_584013</name>
</gene>
<reference evidence="1 2" key="1">
    <citation type="journal article" date="2021" name="Nat. Commun.">
        <title>Genetic determinants of endophytism in the Arabidopsis root mycobiome.</title>
        <authorList>
            <person name="Mesny F."/>
            <person name="Miyauchi S."/>
            <person name="Thiergart T."/>
            <person name="Pickel B."/>
            <person name="Atanasova L."/>
            <person name="Karlsson M."/>
            <person name="Huettel B."/>
            <person name="Barry K.W."/>
            <person name="Haridas S."/>
            <person name="Chen C."/>
            <person name="Bauer D."/>
            <person name="Andreopoulos W."/>
            <person name="Pangilinan J."/>
            <person name="LaButti K."/>
            <person name="Riley R."/>
            <person name="Lipzen A."/>
            <person name="Clum A."/>
            <person name="Drula E."/>
            <person name="Henrissat B."/>
            <person name="Kohler A."/>
            <person name="Grigoriev I.V."/>
            <person name="Martin F.M."/>
            <person name="Hacquard S."/>
        </authorList>
    </citation>
    <scope>NUCLEOTIDE SEQUENCE [LARGE SCALE GENOMIC DNA]</scope>
    <source>
        <strain evidence="1 2">MPI-SDFR-AT-0079</strain>
    </source>
</reference>